<evidence type="ECO:0000313" key="4">
    <source>
        <dbReference type="EMBL" id="ETZ06983.1"/>
    </source>
</evidence>
<reference evidence="4 5" key="1">
    <citation type="journal article" date="2014" name="FEMS Microbiol. Lett.">
        <title>Draft genome sequences of three Holospora species (Holospora obtusa, Holospora undulata, and Holospora elegans), endonuclear symbiotic bacteria of the ciliate Paramecium caudatum.</title>
        <authorList>
            <person name="Dohra H."/>
            <person name="Tanaka K."/>
            <person name="Suzuki T."/>
            <person name="Fujishima M."/>
            <person name="Suzuki H."/>
        </authorList>
    </citation>
    <scope>NUCLEOTIDE SEQUENCE [LARGE SCALE GENOMIC DNA]</scope>
    <source>
        <strain evidence="4 5">F1</strain>
    </source>
</reference>
<evidence type="ECO:0000256" key="3">
    <source>
        <dbReference type="PIRSR" id="PIRSR005384-2"/>
    </source>
</evidence>
<feature type="binding site" evidence="3">
    <location>
        <position position="143"/>
    </location>
    <ligand>
        <name>D-ribulose 5-phosphate</name>
        <dbReference type="ChEBI" id="CHEBI:58121"/>
    </ligand>
</feature>
<dbReference type="PANTHER" id="PTHR30345">
    <property type="entry name" value="RIBOSE-5-PHOSPHATE ISOMERASE B"/>
    <property type="match status" value="1"/>
</dbReference>
<feature type="binding site" evidence="3">
    <location>
        <position position="116"/>
    </location>
    <ligand>
        <name>D-ribulose 5-phosphate</name>
        <dbReference type="ChEBI" id="CHEBI:58121"/>
    </ligand>
</feature>
<feature type="active site" description="Proton acceptor" evidence="2">
    <location>
        <position position="72"/>
    </location>
</feature>
<dbReference type="PIRSF" id="PIRSF005384">
    <property type="entry name" value="RpiB_LacA_B"/>
    <property type="match status" value="1"/>
</dbReference>
<accession>W6TDB3</accession>
<dbReference type="InterPro" id="IPR036569">
    <property type="entry name" value="RpiB_LacA_LacB_sf"/>
</dbReference>
<dbReference type="PANTHER" id="PTHR30345:SF0">
    <property type="entry name" value="DNA DAMAGE-REPAIR_TOLERATION PROTEIN DRT102"/>
    <property type="match status" value="1"/>
</dbReference>
<feature type="binding site" evidence="3">
    <location>
        <begin position="73"/>
        <end position="77"/>
    </location>
    <ligand>
        <name>D-ribulose 5-phosphate</name>
        <dbReference type="ChEBI" id="CHEBI:58121"/>
    </ligand>
</feature>
<dbReference type="Proteomes" id="UP000019112">
    <property type="component" value="Unassembled WGS sequence"/>
</dbReference>
<feature type="binding site" evidence="3">
    <location>
        <begin position="13"/>
        <end position="14"/>
    </location>
    <ligand>
        <name>D-ribulose 5-phosphate</name>
        <dbReference type="ChEBI" id="CHEBI:58121"/>
    </ligand>
</feature>
<protein>
    <submittedName>
        <fullName evidence="4">Sugar phosphate isomerase</fullName>
    </submittedName>
</protein>
<sequence>MESEKYNICFGFDHAGRELSLYLMEHLRGMGNIVFCPQQNQGIERDVISYPTVVPCVVKKVLTENFWGVLICGSGIGMSIAANRYVGIRAALCRDSLDSVLARQHNNANVFVAGSRGMSPSLVLECLLNFLTTSFTYGRHSERVQMLDHMLPQRDL</sequence>
<feature type="binding site" evidence="3">
    <location>
        <position position="106"/>
    </location>
    <ligand>
        <name>D-ribulose 5-phosphate</name>
        <dbReference type="ChEBI" id="CHEBI:58121"/>
    </ligand>
</feature>
<organism evidence="4 5">
    <name type="scientific">Holospora obtusa F1</name>
    <dbReference type="NCBI Taxonomy" id="1399147"/>
    <lineage>
        <taxon>Bacteria</taxon>
        <taxon>Pseudomonadati</taxon>
        <taxon>Pseudomonadota</taxon>
        <taxon>Alphaproteobacteria</taxon>
        <taxon>Holosporales</taxon>
        <taxon>Holosporaceae</taxon>
        <taxon>Holospora</taxon>
    </lineage>
</organism>
<dbReference type="InterPro" id="IPR003500">
    <property type="entry name" value="RpiB_LacA_LacB"/>
</dbReference>
<dbReference type="RefSeq" id="WP_021827063.1">
    <property type="nucleotide sequence ID" value="NZ_AWTR02000074.1"/>
</dbReference>
<dbReference type="STRING" id="1399147.P618_200881"/>
<dbReference type="SUPFAM" id="SSF89623">
    <property type="entry name" value="Ribose/Galactose isomerase RpiB/AlsB"/>
    <property type="match status" value="1"/>
</dbReference>
<comment type="similarity">
    <text evidence="1">Belongs to the LacAB/RpiB family.</text>
</comment>
<proteinExistence type="inferred from homology"/>
<keyword evidence="4" id="KW-0413">Isomerase</keyword>
<dbReference type="GO" id="GO:0009052">
    <property type="term" value="P:pentose-phosphate shunt, non-oxidative branch"/>
    <property type="evidence" value="ECO:0007669"/>
    <property type="project" value="TreeGrafter"/>
</dbReference>
<evidence type="ECO:0000256" key="2">
    <source>
        <dbReference type="PIRSR" id="PIRSR005384-1"/>
    </source>
</evidence>
<dbReference type="AlphaFoldDB" id="W6TDB3"/>
<dbReference type="Pfam" id="PF02502">
    <property type="entry name" value="LacAB_rpiB"/>
    <property type="match status" value="1"/>
</dbReference>
<name>W6TDB3_HOLOB</name>
<dbReference type="GO" id="GO:0019316">
    <property type="term" value="P:D-allose catabolic process"/>
    <property type="evidence" value="ECO:0007669"/>
    <property type="project" value="TreeGrafter"/>
</dbReference>
<dbReference type="GO" id="GO:0004751">
    <property type="term" value="F:ribose-5-phosphate isomerase activity"/>
    <property type="evidence" value="ECO:0007669"/>
    <property type="project" value="TreeGrafter"/>
</dbReference>
<keyword evidence="5" id="KW-1185">Reference proteome</keyword>
<evidence type="ECO:0000313" key="5">
    <source>
        <dbReference type="Proteomes" id="UP000019112"/>
    </source>
</evidence>
<dbReference type="NCBIfam" id="TIGR00689">
    <property type="entry name" value="rpiB_lacA_lacB"/>
    <property type="match status" value="1"/>
</dbReference>
<dbReference type="Gene3D" id="3.40.1400.10">
    <property type="entry name" value="Sugar-phosphate isomerase, RpiB/LacA/LacB"/>
    <property type="match status" value="1"/>
</dbReference>
<dbReference type="EMBL" id="AWTR02000074">
    <property type="protein sequence ID" value="ETZ06983.1"/>
    <property type="molecule type" value="Genomic_DNA"/>
</dbReference>
<comment type="caution">
    <text evidence="4">The sequence shown here is derived from an EMBL/GenBank/DDBJ whole genome shotgun (WGS) entry which is preliminary data.</text>
</comment>
<evidence type="ECO:0000256" key="1">
    <source>
        <dbReference type="ARBA" id="ARBA00008754"/>
    </source>
</evidence>
<feature type="active site" description="Proton donor" evidence="2">
    <location>
        <position position="105"/>
    </location>
</feature>
<gene>
    <name evidence="4" type="ORF">P618_200881</name>
</gene>
<feature type="binding site" evidence="3">
    <location>
        <position position="139"/>
    </location>
    <ligand>
        <name>D-ribulose 5-phosphate</name>
        <dbReference type="ChEBI" id="CHEBI:58121"/>
    </ligand>
</feature>
<dbReference type="eggNOG" id="COG0698">
    <property type="taxonomic scope" value="Bacteria"/>
</dbReference>